<accession>A0A4R2TCH1</accession>
<dbReference type="InterPro" id="IPR036388">
    <property type="entry name" value="WH-like_DNA-bd_sf"/>
</dbReference>
<dbReference type="PROSITE" id="PS50995">
    <property type="entry name" value="HTH_MARR_2"/>
    <property type="match status" value="1"/>
</dbReference>
<proteinExistence type="predicted"/>
<gene>
    <name evidence="5" type="ORF">EDD79_103516</name>
</gene>
<keyword evidence="2" id="KW-0238">DNA-binding</keyword>
<keyword evidence="1" id="KW-0805">Transcription regulation</keyword>
<comment type="caution">
    <text evidence="5">The sequence shown here is derived from an EMBL/GenBank/DDBJ whole genome shotgun (WGS) entry which is preliminary data.</text>
</comment>
<evidence type="ECO:0000256" key="2">
    <source>
        <dbReference type="ARBA" id="ARBA00023125"/>
    </source>
</evidence>
<dbReference type="GO" id="GO:0003700">
    <property type="term" value="F:DNA-binding transcription factor activity"/>
    <property type="evidence" value="ECO:0007669"/>
    <property type="project" value="InterPro"/>
</dbReference>
<dbReference type="PANTHER" id="PTHR42756">
    <property type="entry name" value="TRANSCRIPTIONAL REGULATOR, MARR"/>
    <property type="match status" value="1"/>
</dbReference>
<dbReference type="InterPro" id="IPR000835">
    <property type="entry name" value="HTH_MarR-typ"/>
</dbReference>
<dbReference type="PRINTS" id="PR00598">
    <property type="entry name" value="HTHMARR"/>
</dbReference>
<reference evidence="5 6" key="1">
    <citation type="submission" date="2019-03" db="EMBL/GenBank/DDBJ databases">
        <title>Genomic Encyclopedia of Type Strains, Phase IV (KMG-IV): sequencing the most valuable type-strain genomes for metagenomic binning, comparative biology and taxonomic classification.</title>
        <authorList>
            <person name="Goeker M."/>
        </authorList>
    </citation>
    <scope>NUCLEOTIDE SEQUENCE [LARGE SCALE GENOMIC DNA]</scope>
    <source>
        <strain evidence="5 6">DSM 100013</strain>
    </source>
</reference>
<dbReference type="PANTHER" id="PTHR42756:SF1">
    <property type="entry name" value="TRANSCRIPTIONAL REPRESSOR OF EMRAB OPERON"/>
    <property type="match status" value="1"/>
</dbReference>
<dbReference type="Pfam" id="PF01047">
    <property type="entry name" value="MarR"/>
    <property type="match status" value="1"/>
</dbReference>
<keyword evidence="3" id="KW-0804">Transcription</keyword>
<sequence>MLLVERYGQIIMSQIAEHINLPMSTTSGMVERLVKGGFLKRERSEEDRRIVVIALTEQGKGLVSKLKRIIHNYINKITEELTEEVQLLYKIFIKTMNIINNMHNDETIGGKENSGKIKKIEIE</sequence>
<dbReference type="SMART" id="SM00347">
    <property type="entry name" value="HTH_MARR"/>
    <property type="match status" value="1"/>
</dbReference>
<dbReference type="AlphaFoldDB" id="A0A4R2TCH1"/>
<dbReference type="Gene3D" id="1.10.10.10">
    <property type="entry name" value="Winged helix-like DNA-binding domain superfamily/Winged helix DNA-binding domain"/>
    <property type="match status" value="1"/>
</dbReference>
<evidence type="ECO:0000256" key="1">
    <source>
        <dbReference type="ARBA" id="ARBA00023015"/>
    </source>
</evidence>
<evidence type="ECO:0000313" key="5">
    <source>
        <dbReference type="EMBL" id="TCP99681.1"/>
    </source>
</evidence>
<dbReference type="GO" id="GO:0003677">
    <property type="term" value="F:DNA binding"/>
    <property type="evidence" value="ECO:0007669"/>
    <property type="project" value="UniProtKB-KW"/>
</dbReference>
<evidence type="ECO:0000256" key="3">
    <source>
        <dbReference type="ARBA" id="ARBA00023163"/>
    </source>
</evidence>
<name>A0A4R2TCH1_9FIRM</name>
<dbReference type="SUPFAM" id="SSF46785">
    <property type="entry name" value="Winged helix' DNA-binding domain"/>
    <property type="match status" value="1"/>
</dbReference>
<keyword evidence="6" id="KW-1185">Reference proteome</keyword>
<evidence type="ECO:0000259" key="4">
    <source>
        <dbReference type="PROSITE" id="PS50995"/>
    </source>
</evidence>
<dbReference type="InterPro" id="IPR036390">
    <property type="entry name" value="WH_DNA-bd_sf"/>
</dbReference>
<organism evidence="5 6">
    <name type="scientific">Serpentinicella alkaliphila</name>
    <dbReference type="NCBI Taxonomy" id="1734049"/>
    <lineage>
        <taxon>Bacteria</taxon>
        <taxon>Bacillati</taxon>
        <taxon>Bacillota</taxon>
        <taxon>Clostridia</taxon>
        <taxon>Peptostreptococcales</taxon>
        <taxon>Natronincolaceae</taxon>
        <taxon>Serpentinicella</taxon>
    </lineage>
</organism>
<evidence type="ECO:0000313" key="6">
    <source>
        <dbReference type="Proteomes" id="UP000295504"/>
    </source>
</evidence>
<protein>
    <submittedName>
        <fullName evidence="5">MarR family transcriptional regulator</fullName>
    </submittedName>
</protein>
<feature type="domain" description="HTH marR-type" evidence="4">
    <location>
        <begin position="1"/>
        <end position="97"/>
    </location>
</feature>
<dbReference type="EMBL" id="SLYC01000035">
    <property type="protein sequence ID" value="TCP99681.1"/>
    <property type="molecule type" value="Genomic_DNA"/>
</dbReference>
<dbReference type="Proteomes" id="UP000295504">
    <property type="component" value="Unassembled WGS sequence"/>
</dbReference>